<dbReference type="InterPro" id="IPR026652">
    <property type="entry name" value="CEP128"/>
</dbReference>
<sequence length="201" mass="23945">EEKAKKELLKSLSDLQKQQESSHEEMISANRQLKMEREIHQQELADLRSELQNVKIKHEQNVQELTKLLKQEKDDADAQIRMLKMELLEEKNIVKTQCRQLEKRKVECDKLTEELTQNAEENIKLKRKCEFVKHELEKKEKQISNEDHLRKMSEARLQFKDQLRHLEMEQQSILSMIGSEIDAACEIFSRDSMEKFKVILS</sequence>
<dbReference type="Proteomes" id="UP000525319">
    <property type="component" value="Unassembled WGS sequence"/>
</dbReference>
<comment type="caution">
    <text evidence="2">The sequence shown here is derived from an EMBL/GenBank/DDBJ whole genome shotgun (WGS) entry which is preliminary data.</text>
</comment>
<dbReference type="PANTHER" id="PTHR46657">
    <property type="entry name" value="CENTROSOMAL PROTEIN OF 128 KDA"/>
    <property type="match status" value="1"/>
</dbReference>
<evidence type="ECO:0000256" key="1">
    <source>
        <dbReference type="SAM" id="MobiDB-lite"/>
    </source>
</evidence>
<feature type="non-terminal residue" evidence="2">
    <location>
        <position position="1"/>
    </location>
</feature>
<keyword evidence="3" id="KW-1185">Reference proteome</keyword>
<name>A0A7L3KJE8_9PASS</name>
<accession>A0A7L3KJE8</accession>
<protein>
    <submittedName>
        <fullName evidence="2">CE128 protein</fullName>
    </submittedName>
</protein>
<dbReference type="OrthoDB" id="10046318at2759"/>
<proteinExistence type="predicted"/>
<feature type="compositionally biased region" description="Low complexity" evidence="1">
    <location>
        <begin position="10"/>
        <end position="19"/>
    </location>
</feature>
<dbReference type="AlphaFoldDB" id="A0A7L3KJE8"/>
<feature type="region of interest" description="Disordered" evidence="1">
    <location>
        <begin position="1"/>
        <end position="26"/>
    </location>
</feature>
<dbReference type="GO" id="GO:0005814">
    <property type="term" value="C:centriole"/>
    <property type="evidence" value="ECO:0007669"/>
    <property type="project" value="TreeGrafter"/>
</dbReference>
<dbReference type="EMBL" id="VZTZ01032656">
    <property type="protein sequence ID" value="NXU41779.1"/>
    <property type="molecule type" value="Genomic_DNA"/>
</dbReference>
<reference evidence="2 3" key="1">
    <citation type="submission" date="2019-09" db="EMBL/GenBank/DDBJ databases">
        <title>Bird 10,000 Genomes (B10K) Project - Family phase.</title>
        <authorList>
            <person name="Zhang G."/>
        </authorList>
    </citation>
    <scope>NUCLEOTIDE SEQUENCE [LARGE SCALE GENOMIC DNA]</scope>
    <source>
        <strain evidence="2">B10K-DU-030-03</strain>
    </source>
</reference>
<gene>
    <name evidence="2" type="primary">Cep128_2</name>
    <name evidence="2" type="ORF">DRYBRU_R01066</name>
</gene>
<evidence type="ECO:0000313" key="2">
    <source>
        <dbReference type="EMBL" id="NXU41779.1"/>
    </source>
</evidence>
<feature type="non-terminal residue" evidence="2">
    <location>
        <position position="201"/>
    </location>
</feature>
<evidence type="ECO:0000313" key="3">
    <source>
        <dbReference type="Proteomes" id="UP000525319"/>
    </source>
</evidence>
<dbReference type="GO" id="GO:0000922">
    <property type="term" value="C:spindle pole"/>
    <property type="evidence" value="ECO:0007669"/>
    <property type="project" value="TreeGrafter"/>
</dbReference>
<organism evidence="2 3">
    <name type="scientific">Drymodes brunneopygia</name>
    <dbReference type="NCBI Taxonomy" id="626378"/>
    <lineage>
        <taxon>Eukaryota</taxon>
        <taxon>Metazoa</taxon>
        <taxon>Chordata</taxon>
        <taxon>Craniata</taxon>
        <taxon>Vertebrata</taxon>
        <taxon>Euteleostomi</taxon>
        <taxon>Archelosauria</taxon>
        <taxon>Archosauria</taxon>
        <taxon>Dinosauria</taxon>
        <taxon>Saurischia</taxon>
        <taxon>Theropoda</taxon>
        <taxon>Coelurosauria</taxon>
        <taxon>Aves</taxon>
        <taxon>Neognathae</taxon>
        <taxon>Neoaves</taxon>
        <taxon>Telluraves</taxon>
        <taxon>Australaves</taxon>
        <taxon>Passeriformes</taxon>
        <taxon>Petroicidae</taxon>
        <taxon>Drymodes</taxon>
    </lineage>
</organism>
<dbReference type="PANTHER" id="PTHR46657:SF1">
    <property type="entry name" value="CENTROSOMAL PROTEIN OF 128 KDA"/>
    <property type="match status" value="1"/>
</dbReference>